<dbReference type="GO" id="GO:0008270">
    <property type="term" value="F:zinc ion binding"/>
    <property type="evidence" value="ECO:0007669"/>
    <property type="project" value="UniProtKB-KW"/>
</dbReference>
<protein>
    <submittedName>
        <fullName evidence="15">Zinc finger, c4 type (Two domains) domain-containing protein</fullName>
    </submittedName>
</protein>
<feature type="region of interest" description="Disordered" evidence="12">
    <location>
        <begin position="38"/>
        <end position="87"/>
    </location>
</feature>
<comment type="subcellular location">
    <subcellularLocation>
        <location evidence="1">Nucleus</location>
    </subcellularLocation>
</comment>
<evidence type="ECO:0000256" key="6">
    <source>
        <dbReference type="ARBA" id="ARBA00023015"/>
    </source>
</evidence>
<comment type="caution">
    <text evidence="15">The sequence shown here is derived from an EMBL/GenBank/DDBJ whole genome shotgun (WGS) entry which is preliminary data.</text>
</comment>
<dbReference type="CDD" id="cd06157">
    <property type="entry name" value="NR_LBD"/>
    <property type="match status" value="1"/>
</dbReference>
<dbReference type="Pfam" id="PF00105">
    <property type="entry name" value="zf-C4"/>
    <property type="match status" value="1"/>
</dbReference>
<dbReference type="InterPro" id="IPR000536">
    <property type="entry name" value="Nucl_hrmn_rcpt_lig-bd"/>
</dbReference>
<feature type="region of interest" description="Disordered" evidence="12">
    <location>
        <begin position="1"/>
        <end position="21"/>
    </location>
</feature>
<evidence type="ECO:0000256" key="3">
    <source>
        <dbReference type="ARBA" id="ARBA00022723"/>
    </source>
</evidence>
<keyword evidence="4" id="KW-0863">Zinc-finger</keyword>
<dbReference type="PANTHER" id="PTHR47519">
    <property type="entry name" value="NUCLEAR HORMONE RECEPTOR FAMILY MEMBER NHR-31-RELATED"/>
    <property type="match status" value="1"/>
</dbReference>
<proteinExistence type="inferred from homology"/>
<evidence type="ECO:0000313" key="15">
    <source>
        <dbReference type="EMBL" id="KAI1726187.1"/>
    </source>
</evidence>
<sequence length="828" mass="92938">MQPSQNIFADHKRHPSTIDTTNDESQFLVPELPVRAVSFSQAERRGPNSDTSLLRSGSFGGNTTKSRCSSIPEKIGQPSGSGTPSGSEGNLCAVCNDEGAKMHYGVLSCLGCKGFFRRALKKANQYECLKNNQCVIDKQERNSCRSCRLQKCLDVGMDPNFVRPDRDFTGKQQSIRIPNKKSRQSTGKGSNSNLAVSKTGPKSLEIYTPISHEEWTRKLPVETKTMLMTLLNIEAKVCRGDTGKDASELYPLSFRTLKEMIEEPLKLRGRRTEMRYEPYRMAKNEELSVIVYRRLIAAIDWVDLLSELMDGLPTEDRVILVKSTFAPLTLFKCSAKTAVVTEKENVLCLCNFAYVPRNIAKVYTDSYHLDNGLVDRLLNELVTPFRKIHLTDEEIVCLSAIIVLNPMAKDLSDEAIRKVSQLRDKIYESLYLIVKESRPSCVASSEFGNLLLYLPIVTGCANSMSENLRFAQTFSKLGGIPLLTSLFGCFPVEPFLESDMQLNCLAIEAASLDMGTDIIQNPSKAVDIIYKSVETQTEEDADRSQKEHERGVKRRLPSHFTSPVENETIQRETFRLLRPPCSYTLTEMFDDLHDDDSTQPTSEDLVSHKTSVDLTVSAMQLQNPPRQSISQYTNSFPAPRAPLQQTASLPLCSNISGFPSSTLAPTSVYPVNTQNSAPFWSTYPTNHPIWPTNVENSSQINAYATDPATNSYQYGSNSAQFCPQFSQYRTQNGIRYAHQFQYQQSAQFYNHQYQVNYGSAINQGTSQHAEQHFQPYQNYGGSQMTNTSQSVNSQVPVMPSSVISPPRIERTIERLPIDRLTFIHHTEA</sequence>
<feature type="compositionally biased region" description="Polar residues" evidence="12">
    <location>
        <begin position="184"/>
        <end position="196"/>
    </location>
</feature>
<keyword evidence="7" id="KW-0238">DNA-binding</keyword>
<dbReference type="Pfam" id="PF00104">
    <property type="entry name" value="Hormone_recep"/>
    <property type="match status" value="1"/>
</dbReference>
<evidence type="ECO:0000256" key="2">
    <source>
        <dbReference type="ARBA" id="ARBA00005993"/>
    </source>
</evidence>
<dbReference type="PRINTS" id="PR00398">
    <property type="entry name" value="STRDHORMONER"/>
</dbReference>
<evidence type="ECO:0000256" key="12">
    <source>
        <dbReference type="SAM" id="MobiDB-lite"/>
    </source>
</evidence>
<dbReference type="InterPro" id="IPR049636">
    <property type="entry name" value="HNF4-like_DBD"/>
</dbReference>
<dbReference type="InterPro" id="IPR013088">
    <property type="entry name" value="Znf_NHR/GATA"/>
</dbReference>
<dbReference type="FunFam" id="3.30.50.10:FF:000030">
    <property type="entry name" value="Nuclear Hormone Receptor family"/>
    <property type="match status" value="1"/>
</dbReference>
<name>A0AAD4NID6_9BILA</name>
<accession>A0AAD4NID6</accession>
<evidence type="ECO:0000256" key="5">
    <source>
        <dbReference type="ARBA" id="ARBA00022833"/>
    </source>
</evidence>
<keyword evidence="3" id="KW-0479">Metal-binding</keyword>
<dbReference type="SMART" id="SM00430">
    <property type="entry name" value="HOLI"/>
    <property type="match status" value="1"/>
</dbReference>
<dbReference type="AlphaFoldDB" id="A0AAD4NID6"/>
<evidence type="ECO:0000313" key="16">
    <source>
        <dbReference type="Proteomes" id="UP001201812"/>
    </source>
</evidence>
<evidence type="ECO:0000256" key="1">
    <source>
        <dbReference type="ARBA" id="ARBA00004123"/>
    </source>
</evidence>
<dbReference type="PRINTS" id="PR00047">
    <property type="entry name" value="STROIDFINGER"/>
</dbReference>
<dbReference type="PROSITE" id="PS51843">
    <property type="entry name" value="NR_LBD"/>
    <property type="match status" value="1"/>
</dbReference>
<gene>
    <name evidence="15" type="ORF">DdX_02887</name>
</gene>
<dbReference type="PROSITE" id="PS51030">
    <property type="entry name" value="NUCLEAR_REC_DBD_2"/>
    <property type="match status" value="1"/>
</dbReference>
<dbReference type="GO" id="GO:0000978">
    <property type="term" value="F:RNA polymerase II cis-regulatory region sequence-specific DNA binding"/>
    <property type="evidence" value="ECO:0007669"/>
    <property type="project" value="InterPro"/>
</dbReference>
<feature type="compositionally biased region" description="Low complexity" evidence="12">
    <location>
        <begin position="76"/>
        <end position="87"/>
    </location>
</feature>
<comment type="similarity">
    <text evidence="2">Belongs to the nuclear hormone receptor family.</text>
</comment>
<dbReference type="PANTHER" id="PTHR47519:SF3">
    <property type="entry name" value="NUCLEAR HORMONE RECEPTOR FAMILY MEMBER NHR-5"/>
    <property type="match status" value="1"/>
</dbReference>
<evidence type="ECO:0000256" key="4">
    <source>
        <dbReference type="ARBA" id="ARBA00022771"/>
    </source>
</evidence>
<evidence type="ECO:0000256" key="7">
    <source>
        <dbReference type="ARBA" id="ARBA00023125"/>
    </source>
</evidence>
<feature type="compositionally biased region" description="Polar residues" evidence="12">
    <location>
        <begin position="48"/>
        <end position="69"/>
    </location>
</feature>
<reference evidence="15" key="1">
    <citation type="submission" date="2022-01" db="EMBL/GenBank/DDBJ databases">
        <title>Genome Sequence Resource for Two Populations of Ditylenchus destructor, the Migratory Endoparasitic Phytonematode.</title>
        <authorList>
            <person name="Zhang H."/>
            <person name="Lin R."/>
            <person name="Xie B."/>
        </authorList>
    </citation>
    <scope>NUCLEOTIDE SEQUENCE</scope>
    <source>
        <strain evidence="15">BazhouSP</strain>
    </source>
</reference>
<dbReference type="InterPro" id="IPR035500">
    <property type="entry name" value="NHR-like_dom_sf"/>
</dbReference>
<dbReference type="InterPro" id="IPR001628">
    <property type="entry name" value="Znf_hrmn_rcpt"/>
</dbReference>
<dbReference type="SUPFAM" id="SSF48508">
    <property type="entry name" value="Nuclear receptor ligand-binding domain"/>
    <property type="match status" value="1"/>
</dbReference>
<keyword evidence="16" id="KW-1185">Reference proteome</keyword>
<comment type="function">
    <text evidence="11">Orphan nuclear receptor.</text>
</comment>
<evidence type="ECO:0000259" key="13">
    <source>
        <dbReference type="PROSITE" id="PS51030"/>
    </source>
</evidence>
<feature type="region of interest" description="Disordered" evidence="12">
    <location>
        <begin position="536"/>
        <end position="557"/>
    </location>
</feature>
<dbReference type="InterPro" id="IPR001723">
    <property type="entry name" value="Nuclear_hrmn_rcpt"/>
</dbReference>
<dbReference type="Gene3D" id="3.30.50.10">
    <property type="entry name" value="Erythroid Transcription Factor GATA-1, subunit A"/>
    <property type="match status" value="1"/>
</dbReference>
<organism evidence="15 16">
    <name type="scientific">Ditylenchus destructor</name>
    <dbReference type="NCBI Taxonomy" id="166010"/>
    <lineage>
        <taxon>Eukaryota</taxon>
        <taxon>Metazoa</taxon>
        <taxon>Ecdysozoa</taxon>
        <taxon>Nematoda</taxon>
        <taxon>Chromadorea</taxon>
        <taxon>Rhabditida</taxon>
        <taxon>Tylenchina</taxon>
        <taxon>Tylenchomorpha</taxon>
        <taxon>Sphaerularioidea</taxon>
        <taxon>Anguinidae</taxon>
        <taxon>Anguininae</taxon>
        <taxon>Ditylenchus</taxon>
    </lineage>
</organism>
<dbReference type="CDD" id="cd06960">
    <property type="entry name" value="NR_DBD_HNF4A"/>
    <property type="match status" value="1"/>
</dbReference>
<dbReference type="InterPro" id="IPR052496">
    <property type="entry name" value="Orphan_Nuclear_Rcpt"/>
</dbReference>
<keyword evidence="8" id="KW-0804">Transcription</keyword>
<dbReference type="SUPFAM" id="SSF57716">
    <property type="entry name" value="Glucocorticoid receptor-like (DNA-binding domain)"/>
    <property type="match status" value="1"/>
</dbReference>
<keyword evidence="5" id="KW-0862">Zinc</keyword>
<feature type="domain" description="Nuclear receptor" evidence="13">
    <location>
        <begin position="89"/>
        <end position="164"/>
    </location>
</feature>
<keyword evidence="9" id="KW-0675">Receptor</keyword>
<evidence type="ECO:0000259" key="14">
    <source>
        <dbReference type="PROSITE" id="PS51843"/>
    </source>
</evidence>
<evidence type="ECO:0000256" key="11">
    <source>
        <dbReference type="ARBA" id="ARBA00037512"/>
    </source>
</evidence>
<evidence type="ECO:0000256" key="10">
    <source>
        <dbReference type="ARBA" id="ARBA00023242"/>
    </source>
</evidence>
<keyword evidence="6" id="KW-0805">Transcription regulation</keyword>
<feature type="domain" description="NR LBD" evidence="14">
    <location>
        <begin position="222"/>
        <end position="490"/>
    </location>
</feature>
<dbReference type="GO" id="GO:0005634">
    <property type="term" value="C:nucleus"/>
    <property type="evidence" value="ECO:0007669"/>
    <property type="project" value="UniProtKB-SubCell"/>
</dbReference>
<dbReference type="SMART" id="SM00399">
    <property type="entry name" value="ZnF_C4"/>
    <property type="match status" value="1"/>
</dbReference>
<dbReference type="GO" id="GO:0003700">
    <property type="term" value="F:DNA-binding transcription factor activity"/>
    <property type="evidence" value="ECO:0007669"/>
    <property type="project" value="InterPro"/>
</dbReference>
<dbReference type="Proteomes" id="UP001201812">
    <property type="component" value="Unassembled WGS sequence"/>
</dbReference>
<dbReference type="EMBL" id="JAKKPZ010000002">
    <property type="protein sequence ID" value="KAI1726187.1"/>
    <property type="molecule type" value="Genomic_DNA"/>
</dbReference>
<dbReference type="PROSITE" id="PS00031">
    <property type="entry name" value="NUCLEAR_REC_DBD_1"/>
    <property type="match status" value="1"/>
</dbReference>
<feature type="region of interest" description="Disordered" evidence="12">
    <location>
        <begin position="163"/>
        <end position="197"/>
    </location>
</feature>
<evidence type="ECO:0000256" key="9">
    <source>
        <dbReference type="ARBA" id="ARBA00023170"/>
    </source>
</evidence>
<dbReference type="Gene3D" id="1.10.565.10">
    <property type="entry name" value="Retinoid X Receptor"/>
    <property type="match status" value="1"/>
</dbReference>
<keyword evidence="10" id="KW-0539">Nucleus</keyword>
<evidence type="ECO:0000256" key="8">
    <source>
        <dbReference type="ARBA" id="ARBA00023163"/>
    </source>
</evidence>